<dbReference type="PRINTS" id="PR00111">
    <property type="entry name" value="ABHYDROLASE"/>
</dbReference>
<dbReference type="GO" id="GO:0016020">
    <property type="term" value="C:membrane"/>
    <property type="evidence" value="ECO:0007669"/>
    <property type="project" value="TreeGrafter"/>
</dbReference>
<dbReference type="PANTHER" id="PTHR43798">
    <property type="entry name" value="MONOACYLGLYCEROL LIPASE"/>
    <property type="match status" value="1"/>
</dbReference>
<protein>
    <submittedName>
        <fullName evidence="2">3-oxoadipate enol-lactonase</fullName>
    </submittedName>
</protein>
<dbReference type="AlphaFoldDB" id="A0A521FBL1"/>
<dbReference type="Gene3D" id="3.40.50.1820">
    <property type="entry name" value="alpha/beta hydrolase"/>
    <property type="match status" value="1"/>
</dbReference>
<name>A0A521FBL1_9SPHI</name>
<dbReference type="PANTHER" id="PTHR43798:SF33">
    <property type="entry name" value="HYDROLASE, PUTATIVE (AFU_ORTHOLOGUE AFUA_2G14860)-RELATED"/>
    <property type="match status" value="1"/>
</dbReference>
<keyword evidence="3" id="KW-1185">Reference proteome</keyword>
<dbReference type="InterPro" id="IPR000073">
    <property type="entry name" value="AB_hydrolase_1"/>
</dbReference>
<dbReference type="InterPro" id="IPR050266">
    <property type="entry name" value="AB_hydrolase_sf"/>
</dbReference>
<accession>A0A521FBL1</accession>
<gene>
    <name evidence="2" type="ORF">SAMN06265348_11167</name>
</gene>
<dbReference type="SUPFAM" id="SSF53474">
    <property type="entry name" value="alpha/beta-Hydrolases"/>
    <property type="match status" value="1"/>
</dbReference>
<sequence length="268" mass="29770">MAERVTTILNEVNVIRTGPRGGTPVVFLHGVGLDLTSWSDQIEKLHHEFDVIAFDFPAHGLSKPLEGELTFVKFANVLFQLIEELSLGPVHLVGISFGGMVAQTAAGMRPDLVRSIALLGSACDFAENVRGILRERAEFVKNQGMLPLLPISLERYFTADFHQKRPDVIDRIKKLIYQQDPLVHAAMWNMISILDTKRELQEISLPALIIVGSEDTSTPVAAAQDLAEALRTELLHVVPNVSHMLNLEAPEAINNLLLDFLRSHRKAF</sequence>
<dbReference type="GO" id="GO:0047372">
    <property type="term" value="F:monoacylglycerol lipase activity"/>
    <property type="evidence" value="ECO:0007669"/>
    <property type="project" value="TreeGrafter"/>
</dbReference>
<proteinExistence type="predicted"/>
<dbReference type="EMBL" id="FXTN01000011">
    <property type="protein sequence ID" value="SMO93568.1"/>
    <property type="molecule type" value="Genomic_DNA"/>
</dbReference>
<dbReference type="Proteomes" id="UP000320300">
    <property type="component" value="Unassembled WGS sequence"/>
</dbReference>
<feature type="domain" description="AB hydrolase-1" evidence="1">
    <location>
        <begin position="24"/>
        <end position="250"/>
    </location>
</feature>
<evidence type="ECO:0000313" key="2">
    <source>
        <dbReference type="EMBL" id="SMO93568.1"/>
    </source>
</evidence>
<organism evidence="2 3">
    <name type="scientific">Pedobacter westerhofensis</name>
    <dbReference type="NCBI Taxonomy" id="425512"/>
    <lineage>
        <taxon>Bacteria</taxon>
        <taxon>Pseudomonadati</taxon>
        <taxon>Bacteroidota</taxon>
        <taxon>Sphingobacteriia</taxon>
        <taxon>Sphingobacteriales</taxon>
        <taxon>Sphingobacteriaceae</taxon>
        <taxon>Pedobacter</taxon>
    </lineage>
</organism>
<evidence type="ECO:0000313" key="3">
    <source>
        <dbReference type="Proteomes" id="UP000320300"/>
    </source>
</evidence>
<dbReference type="InterPro" id="IPR029058">
    <property type="entry name" value="AB_hydrolase_fold"/>
</dbReference>
<dbReference type="GO" id="GO:0046464">
    <property type="term" value="P:acylglycerol catabolic process"/>
    <property type="evidence" value="ECO:0007669"/>
    <property type="project" value="TreeGrafter"/>
</dbReference>
<dbReference type="Pfam" id="PF00561">
    <property type="entry name" value="Abhydrolase_1"/>
    <property type="match status" value="1"/>
</dbReference>
<evidence type="ECO:0000259" key="1">
    <source>
        <dbReference type="Pfam" id="PF00561"/>
    </source>
</evidence>
<reference evidence="2 3" key="1">
    <citation type="submission" date="2017-05" db="EMBL/GenBank/DDBJ databases">
        <authorList>
            <person name="Varghese N."/>
            <person name="Submissions S."/>
        </authorList>
    </citation>
    <scope>NUCLEOTIDE SEQUENCE [LARGE SCALE GENOMIC DNA]</scope>
    <source>
        <strain evidence="2 3">DSM 19036</strain>
    </source>
</reference>